<keyword evidence="4 5" id="KW-0472">Membrane</keyword>
<accession>A0A1I4PSC6</accession>
<feature type="transmembrane region" description="Helical" evidence="5">
    <location>
        <begin position="238"/>
        <end position="258"/>
    </location>
</feature>
<feature type="transmembrane region" description="Helical" evidence="5">
    <location>
        <begin position="296"/>
        <end position="323"/>
    </location>
</feature>
<dbReference type="Pfam" id="PF03595">
    <property type="entry name" value="SLAC1"/>
    <property type="match status" value="1"/>
</dbReference>
<gene>
    <name evidence="6" type="ORF">SAMN05421721_102165</name>
</gene>
<dbReference type="InterPro" id="IPR038665">
    <property type="entry name" value="Voltage-dep_anion_channel_sf"/>
</dbReference>
<evidence type="ECO:0000256" key="3">
    <source>
        <dbReference type="ARBA" id="ARBA00022989"/>
    </source>
</evidence>
<evidence type="ECO:0000256" key="2">
    <source>
        <dbReference type="ARBA" id="ARBA00022692"/>
    </source>
</evidence>
<dbReference type="STRING" id="195064.SAMN05421721_102165"/>
<dbReference type="GO" id="GO:0005886">
    <property type="term" value="C:plasma membrane"/>
    <property type="evidence" value="ECO:0007669"/>
    <property type="project" value="TreeGrafter"/>
</dbReference>
<reference evidence="6 7" key="1">
    <citation type="submission" date="2016-10" db="EMBL/GenBank/DDBJ databases">
        <authorList>
            <person name="de Groot N.N."/>
        </authorList>
    </citation>
    <scope>NUCLEOTIDE SEQUENCE [LARGE SCALE GENOMIC DNA]</scope>
    <source>
        <strain evidence="6 7">DSM 4180</strain>
    </source>
</reference>
<keyword evidence="2 5" id="KW-0812">Transmembrane</keyword>
<dbReference type="EMBL" id="FOUO01000002">
    <property type="protein sequence ID" value="SFM30255.1"/>
    <property type="molecule type" value="Genomic_DNA"/>
</dbReference>
<sequence length="331" mass="36646">MSQAANASQEKTSEGGTYWLMHVPIPLFAMVMGITGLGLAWRKAGHVLGAPAMVGEYLLGTGAVLFVLIFMLYMTKAIAHPGEVKAEFSNPIRVNFFPTVSISLLLLAIASFDYSQATSLALWGMGTTLHFIATVYFMGRWINHTHEIHMINPAWFIPVVGNLLVPIAGVRLGFLETSWFFFSIGMVFWILLFTIVFYRIVFHNPMPAKFLPTLFILIAPPGVAVIAYMGLMNHQADVLVKLLVYSGLFITVLNLSLVRQFLRVPFFVSWWAYTFPLAAMTIATLEYLAVTGGLGLTLIGWTLLTITSFIILVVLVATTIALFRGKLFVPD</sequence>
<name>A0A1I4PSC6_ECTMO</name>
<feature type="transmembrane region" description="Helical" evidence="5">
    <location>
        <begin position="94"/>
        <end position="114"/>
    </location>
</feature>
<dbReference type="AlphaFoldDB" id="A0A1I4PSC6"/>
<dbReference type="GO" id="GO:0046583">
    <property type="term" value="F:monoatomic cation efflux transmembrane transporter activity"/>
    <property type="evidence" value="ECO:0007669"/>
    <property type="project" value="TreeGrafter"/>
</dbReference>
<comment type="subcellular location">
    <subcellularLocation>
        <location evidence="1">Membrane</location>
        <topology evidence="1">Multi-pass membrane protein</topology>
    </subcellularLocation>
</comment>
<dbReference type="CDD" id="cd09323">
    <property type="entry name" value="TDT_SLAC1_like"/>
    <property type="match status" value="1"/>
</dbReference>
<dbReference type="Proteomes" id="UP000199556">
    <property type="component" value="Unassembled WGS sequence"/>
</dbReference>
<feature type="transmembrane region" description="Helical" evidence="5">
    <location>
        <begin position="180"/>
        <end position="198"/>
    </location>
</feature>
<keyword evidence="3 5" id="KW-1133">Transmembrane helix</keyword>
<feature type="transmembrane region" description="Helical" evidence="5">
    <location>
        <begin position="120"/>
        <end position="142"/>
    </location>
</feature>
<evidence type="ECO:0000256" key="1">
    <source>
        <dbReference type="ARBA" id="ARBA00004141"/>
    </source>
</evidence>
<keyword evidence="7" id="KW-1185">Reference proteome</keyword>
<feature type="transmembrane region" description="Helical" evidence="5">
    <location>
        <begin position="210"/>
        <end position="232"/>
    </location>
</feature>
<protein>
    <submittedName>
        <fullName evidence="6">Tellurite resistance protein</fullName>
    </submittedName>
</protein>
<evidence type="ECO:0000313" key="7">
    <source>
        <dbReference type="Proteomes" id="UP000199556"/>
    </source>
</evidence>
<feature type="transmembrane region" description="Helical" evidence="5">
    <location>
        <begin position="18"/>
        <end position="41"/>
    </location>
</feature>
<evidence type="ECO:0000256" key="4">
    <source>
        <dbReference type="ARBA" id="ARBA00023136"/>
    </source>
</evidence>
<feature type="transmembrane region" description="Helical" evidence="5">
    <location>
        <begin position="270"/>
        <end position="290"/>
    </location>
</feature>
<dbReference type="PANTHER" id="PTHR37955">
    <property type="entry name" value="TELLURITE RESISTANCE PROTEIN TEHA"/>
    <property type="match status" value="1"/>
</dbReference>
<evidence type="ECO:0000256" key="5">
    <source>
        <dbReference type="SAM" id="Phobius"/>
    </source>
</evidence>
<feature type="transmembrane region" description="Helical" evidence="5">
    <location>
        <begin position="154"/>
        <end position="174"/>
    </location>
</feature>
<dbReference type="InterPro" id="IPR052951">
    <property type="entry name" value="Tellurite_res_ion_channel"/>
</dbReference>
<evidence type="ECO:0000313" key="6">
    <source>
        <dbReference type="EMBL" id="SFM30255.1"/>
    </source>
</evidence>
<proteinExistence type="predicted"/>
<dbReference type="PANTHER" id="PTHR37955:SF1">
    <property type="entry name" value="DEP DOMAIN-CONTAINING PROTEIN"/>
    <property type="match status" value="1"/>
</dbReference>
<dbReference type="InterPro" id="IPR004695">
    <property type="entry name" value="SLAC1/Mae1/Ssu1/TehA"/>
</dbReference>
<dbReference type="RefSeq" id="WP_218149027.1">
    <property type="nucleotide sequence ID" value="NZ_FOUO01000002.1"/>
</dbReference>
<feature type="transmembrane region" description="Helical" evidence="5">
    <location>
        <begin position="53"/>
        <end position="73"/>
    </location>
</feature>
<organism evidence="6 7">
    <name type="scientific">Ectothiorhodospira mobilis</name>
    <dbReference type="NCBI Taxonomy" id="195064"/>
    <lineage>
        <taxon>Bacteria</taxon>
        <taxon>Pseudomonadati</taxon>
        <taxon>Pseudomonadota</taxon>
        <taxon>Gammaproteobacteria</taxon>
        <taxon>Chromatiales</taxon>
        <taxon>Ectothiorhodospiraceae</taxon>
        <taxon>Ectothiorhodospira</taxon>
    </lineage>
</organism>
<dbReference type="Gene3D" id="1.50.10.150">
    <property type="entry name" value="Voltage-dependent anion channel"/>
    <property type="match status" value="1"/>
</dbReference>